<comment type="caution">
    <text evidence="2">The sequence shown here is derived from an EMBL/GenBank/DDBJ whole genome shotgun (WGS) entry which is preliminary data.</text>
</comment>
<dbReference type="EMBL" id="MWDB01000001">
    <property type="protein sequence ID" value="OQB42633.1"/>
    <property type="molecule type" value="Genomic_DNA"/>
</dbReference>
<sequence length="44" mass="5021">MDKVEKKIEKVSGVDLDSLATMPKKEEEKADEKTDVDVEVKEKK</sequence>
<dbReference type="AlphaFoldDB" id="A0A1V5ZQW2"/>
<evidence type="ECO:0000313" key="2">
    <source>
        <dbReference type="EMBL" id="OQB42633.1"/>
    </source>
</evidence>
<accession>A0A1V5ZQW2</accession>
<organism evidence="2">
    <name type="scientific">candidate division CPR1 bacterium ADurb.Bin160</name>
    <dbReference type="NCBI Taxonomy" id="1852826"/>
    <lineage>
        <taxon>Bacteria</taxon>
        <taxon>candidate division CPR1</taxon>
    </lineage>
</organism>
<evidence type="ECO:0000256" key="1">
    <source>
        <dbReference type="SAM" id="MobiDB-lite"/>
    </source>
</evidence>
<feature type="compositionally biased region" description="Basic and acidic residues" evidence="1">
    <location>
        <begin position="23"/>
        <end position="44"/>
    </location>
</feature>
<name>A0A1V5ZQW2_9BACT</name>
<proteinExistence type="predicted"/>
<feature type="region of interest" description="Disordered" evidence="1">
    <location>
        <begin position="22"/>
        <end position="44"/>
    </location>
</feature>
<reference evidence="2" key="1">
    <citation type="submission" date="2017-02" db="EMBL/GenBank/DDBJ databases">
        <title>Delving into the versatile metabolic prowess of the omnipresent phylum Bacteroidetes.</title>
        <authorList>
            <person name="Nobu M.K."/>
            <person name="Mei R."/>
            <person name="Narihiro T."/>
            <person name="Kuroda K."/>
            <person name="Liu W.-T."/>
        </authorList>
    </citation>
    <scope>NUCLEOTIDE SEQUENCE</scope>
    <source>
        <strain evidence="2">ADurb.Bin160</strain>
    </source>
</reference>
<dbReference type="Proteomes" id="UP000485621">
    <property type="component" value="Unassembled WGS sequence"/>
</dbReference>
<gene>
    <name evidence="2" type="ORF">BWY04_00069</name>
</gene>
<protein>
    <submittedName>
        <fullName evidence="2">Uncharacterized protein</fullName>
    </submittedName>
</protein>